<dbReference type="Proteomes" id="UP000663845">
    <property type="component" value="Unassembled WGS sequence"/>
</dbReference>
<evidence type="ECO:0000313" key="2">
    <source>
        <dbReference type="EMBL" id="CAF4163703.1"/>
    </source>
</evidence>
<organism evidence="1 3">
    <name type="scientific">Adineta steineri</name>
    <dbReference type="NCBI Taxonomy" id="433720"/>
    <lineage>
        <taxon>Eukaryota</taxon>
        <taxon>Metazoa</taxon>
        <taxon>Spiralia</taxon>
        <taxon>Gnathifera</taxon>
        <taxon>Rotifera</taxon>
        <taxon>Eurotatoria</taxon>
        <taxon>Bdelloidea</taxon>
        <taxon>Adinetida</taxon>
        <taxon>Adinetidae</taxon>
        <taxon>Adineta</taxon>
    </lineage>
</organism>
<evidence type="ECO:0000313" key="3">
    <source>
        <dbReference type="Proteomes" id="UP000663845"/>
    </source>
</evidence>
<evidence type="ECO:0000313" key="1">
    <source>
        <dbReference type="EMBL" id="CAF1490008.1"/>
    </source>
</evidence>
<gene>
    <name evidence="1" type="ORF">JYZ213_LOCUS42870</name>
    <name evidence="2" type="ORF">OXD698_LOCUS38757</name>
</gene>
<sequence>MPTSIHHILFEKKFDDISAQHRATTDNVAVTDVQRRGAFVSEINSILSKKSKKTSHLLPPVILQLMRLRFPNDLDKDKPFKDAIDVSIDDFVQWTKNIKK</sequence>
<comment type="caution">
    <text evidence="1">The sequence shown here is derived from an EMBL/GenBank/DDBJ whole genome shotgun (WGS) entry which is preliminary data.</text>
</comment>
<name>A0A815SFM7_9BILA</name>
<reference evidence="1" key="1">
    <citation type="submission" date="2021-02" db="EMBL/GenBank/DDBJ databases">
        <authorList>
            <person name="Nowell W R."/>
        </authorList>
    </citation>
    <scope>NUCLEOTIDE SEQUENCE</scope>
</reference>
<dbReference type="Proteomes" id="UP000663844">
    <property type="component" value="Unassembled WGS sequence"/>
</dbReference>
<protein>
    <submittedName>
        <fullName evidence="1">Uncharacterized protein</fullName>
    </submittedName>
</protein>
<dbReference type="EMBL" id="CAJNOG010002108">
    <property type="protein sequence ID" value="CAF1490008.1"/>
    <property type="molecule type" value="Genomic_DNA"/>
</dbReference>
<accession>A0A815SFM7</accession>
<proteinExistence type="predicted"/>
<dbReference type="AlphaFoldDB" id="A0A815SFM7"/>
<dbReference type="EMBL" id="CAJOAZ010007487">
    <property type="protein sequence ID" value="CAF4163703.1"/>
    <property type="molecule type" value="Genomic_DNA"/>
</dbReference>